<sequence length="26" mass="3095">MHMYEKMTLCRHHHFCGNILDAVLPP</sequence>
<proteinExistence type="predicted"/>
<reference evidence="1" key="1">
    <citation type="submission" date="2018-02" db="EMBL/GenBank/DDBJ databases">
        <title>Rhizophora mucronata_Transcriptome.</title>
        <authorList>
            <person name="Meera S.P."/>
            <person name="Sreeshan A."/>
            <person name="Augustine A."/>
        </authorList>
    </citation>
    <scope>NUCLEOTIDE SEQUENCE</scope>
    <source>
        <tissue evidence="1">Leaf</tissue>
    </source>
</reference>
<protein>
    <submittedName>
        <fullName evidence="1">Uncharacterized protein</fullName>
    </submittedName>
</protein>
<dbReference type="AlphaFoldDB" id="A0A2P2NN62"/>
<dbReference type="EMBL" id="GGEC01063419">
    <property type="protein sequence ID" value="MBX43903.1"/>
    <property type="molecule type" value="Transcribed_RNA"/>
</dbReference>
<organism evidence="1">
    <name type="scientific">Rhizophora mucronata</name>
    <name type="common">Asiatic mangrove</name>
    <dbReference type="NCBI Taxonomy" id="61149"/>
    <lineage>
        <taxon>Eukaryota</taxon>
        <taxon>Viridiplantae</taxon>
        <taxon>Streptophyta</taxon>
        <taxon>Embryophyta</taxon>
        <taxon>Tracheophyta</taxon>
        <taxon>Spermatophyta</taxon>
        <taxon>Magnoliopsida</taxon>
        <taxon>eudicotyledons</taxon>
        <taxon>Gunneridae</taxon>
        <taxon>Pentapetalae</taxon>
        <taxon>rosids</taxon>
        <taxon>fabids</taxon>
        <taxon>Malpighiales</taxon>
        <taxon>Rhizophoraceae</taxon>
        <taxon>Rhizophora</taxon>
    </lineage>
</organism>
<accession>A0A2P2NN62</accession>
<name>A0A2P2NN62_RHIMU</name>
<evidence type="ECO:0000313" key="1">
    <source>
        <dbReference type="EMBL" id="MBX43903.1"/>
    </source>
</evidence>